<keyword evidence="4" id="KW-1185">Reference proteome</keyword>
<dbReference type="InterPro" id="IPR011991">
    <property type="entry name" value="ArsR-like_HTH"/>
</dbReference>
<accession>A0ABZ2N8M9</accession>
<evidence type="ECO:0000313" key="4">
    <source>
        <dbReference type="Proteomes" id="UP001387364"/>
    </source>
</evidence>
<gene>
    <name evidence="3" type="ORF">WDJ61_03390</name>
</gene>
<keyword evidence="1" id="KW-0238">DNA-binding</keyword>
<dbReference type="CDD" id="cd00090">
    <property type="entry name" value="HTH_ARSR"/>
    <property type="match status" value="1"/>
</dbReference>
<dbReference type="Gene3D" id="6.10.140.2180">
    <property type="match status" value="1"/>
</dbReference>
<dbReference type="Pfam" id="PF12840">
    <property type="entry name" value="HTH_20"/>
    <property type="match status" value="1"/>
</dbReference>
<evidence type="ECO:0000313" key="3">
    <source>
        <dbReference type="EMBL" id="WXB93706.1"/>
    </source>
</evidence>
<proteinExistence type="predicted"/>
<sequence length="178" mass="20997">MDHKVLSGLLNPIRMRILQTLLGQETVTTRVISEQLPDIPQASLYRHINKLVKDEVLEICEENKIRGTVEKVYRLKINPFQQIQEAVEQGGKEEHFQLFYTFAMSLLTDFQQYVNTEDYDMEKDRVGFRSYPFYLSDEECDAFLEDMKQALMKVARNEPNDQRTLRKFSFTMMPGKDE</sequence>
<feature type="domain" description="HTH arsR-type" evidence="2">
    <location>
        <begin position="4"/>
        <end position="92"/>
    </location>
</feature>
<dbReference type="InterPro" id="IPR036388">
    <property type="entry name" value="WH-like_DNA-bd_sf"/>
</dbReference>
<dbReference type="EMBL" id="CP147404">
    <property type="protein sequence ID" value="WXB93706.1"/>
    <property type="molecule type" value="Genomic_DNA"/>
</dbReference>
<dbReference type="InterPro" id="IPR036390">
    <property type="entry name" value="WH_DNA-bd_sf"/>
</dbReference>
<evidence type="ECO:0000259" key="2">
    <source>
        <dbReference type="SMART" id="SM00418"/>
    </source>
</evidence>
<reference evidence="3 4" key="1">
    <citation type="submission" date="2024-02" db="EMBL/GenBank/DDBJ databases">
        <title>Seven novel Bacillus-like species.</title>
        <authorList>
            <person name="Liu G."/>
        </authorList>
    </citation>
    <scope>NUCLEOTIDE SEQUENCE [LARGE SCALE GENOMIC DNA]</scope>
    <source>
        <strain evidence="3 4">FJAT-52991</strain>
    </source>
</reference>
<protein>
    <submittedName>
        <fullName evidence="3">Helix-turn-helix domain-containing protein</fullName>
    </submittedName>
</protein>
<name>A0ABZ2N8M9_9BACI</name>
<evidence type="ECO:0000256" key="1">
    <source>
        <dbReference type="ARBA" id="ARBA00023125"/>
    </source>
</evidence>
<dbReference type="SMART" id="SM00418">
    <property type="entry name" value="HTH_ARSR"/>
    <property type="match status" value="1"/>
</dbReference>
<organism evidence="3 4">
    <name type="scientific">Bacillus kandeliae</name>
    <dbReference type="NCBI Taxonomy" id="3129297"/>
    <lineage>
        <taxon>Bacteria</taxon>
        <taxon>Bacillati</taxon>
        <taxon>Bacillota</taxon>
        <taxon>Bacilli</taxon>
        <taxon>Bacillales</taxon>
        <taxon>Bacillaceae</taxon>
        <taxon>Bacillus</taxon>
    </lineage>
</organism>
<dbReference type="InterPro" id="IPR001845">
    <property type="entry name" value="HTH_ArsR_DNA-bd_dom"/>
</dbReference>
<dbReference type="Proteomes" id="UP001387364">
    <property type="component" value="Chromosome"/>
</dbReference>
<dbReference type="SUPFAM" id="SSF46785">
    <property type="entry name" value="Winged helix' DNA-binding domain"/>
    <property type="match status" value="1"/>
</dbReference>
<dbReference type="Gene3D" id="1.10.10.10">
    <property type="entry name" value="Winged helix-like DNA-binding domain superfamily/Winged helix DNA-binding domain"/>
    <property type="match status" value="1"/>
</dbReference>
<dbReference type="RefSeq" id="WP_338753156.1">
    <property type="nucleotide sequence ID" value="NZ_CP147404.1"/>
</dbReference>